<evidence type="ECO:0000256" key="1">
    <source>
        <dbReference type="ARBA" id="ARBA00023002"/>
    </source>
</evidence>
<reference evidence="4" key="2">
    <citation type="submission" date="2020-04" db="EMBL/GenBank/DDBJ databases">
        <authorList>
            <consortium name="NCBI Genome Project"/>
        </authorList>
    </citation>
    <scope>NUCLEOTIDE SEQUENCE</scope>
    <source>
        <strain evidence="4">CBS 781.70</strain>
    </source>
</reference>
<dbReference type="GeneID" id="54418983"/>
<dbReference type="PANTHER" id="PTHR47534">
    <property type="entry name" value="YALI0E05731P"/>
    <property type="match status" value="1"/>
</dbReference>
<dbReference type="OrthoDB" id="2898509at2759"/>
<evidence type="ECO:0000313" key="2">
    <source>
        <dbReference type="EMBL" id="KAF1817011.1"/>
    </source>
</evidence>
<reference evidence="4" key="3">
    <citation type="submission" date="2025-04" db="UniProtKB">
        <authorList>
            <consortium name="RefSeq"/>
        </authorList>
    </citation>
    <scope>IDENTIFICATION</scope>
    <source>
        <strain evidence="4">CBS 781.70</strain>
    </source>
</reference>
<dbReference type="GO" id="GO:0016491">
    <property type="term" value="F:oxidoreductase activity"/>
    <property type="evidence" value="ECO:0007669"/>
    <property type="project" value="UniProtKB-KW"/>
</dbReference>
<dbReference type="RefSeq" id="XP_033538642.1">
    <property type="nucleotide sequence ID" value="XM_033678413.1"/>
</dbReference>
<evidence type="ECO:0000313" key="4">
    <source>
        <dbReference type="RefSeq" id="XP_033538642.1"/>
    </source>
</evidence>
<dbReference type="AlphaFoldDB" id="A0A6G1GGH7"/>
<dbReference type="PANTHER" id="PTHR47534:SF3">
    <property type="entry name" value="ALCOHOL DEHYDROGENASE-LIKE C-TERMINAL DOMAIN-CONTAINING PROTEIN"/>
    <property type="match status" value="1"/>
</dbReference>
<accession>A0A6G1GGH7</accession>
<organism evidence="2">
    <name type="scientific">Eremomyces bilateralis CBS 781.70</name>
    <dbReference type="NCBI Taxonomy" id="1392243"/>
    <lineage>
        <taxon>Eukaryota</taxon>
        <taxon>Fungi</taxon>
        <taxon>Dikarya</taxon>
        <taxon>Ascomycota</taxon>
        <taxon>Pezizomycotina</taxon>
        <taxon>Dothideomycetes</taxon>
        <taxon>Dothideomycetes incertae sedis</taxon>
        <taxon>Eremomycetales</taxon>
        <taxon>Eremomycetaceae</taxon>
        <taxon>Eremomyces</taxon>
    </lineage>
</organism>
<dbReference type="Proteomes" id="UP000504638">
    <property type="component" value="Unplaced"/>
</dbReference>
<dbReference type="EMBL" id="ML975149">
    <property type="protein sequence ID" value="KAF1817011.1"/>
    <property type="molecule type" value="Genomic_DNA"/>
</dbReference>
<gene>
    <name evidence="2 4" type="ORF">P152DRAFT_453624</name>
</gene>
<name>A0A6G1GGH7_9PEZI</name>
<dbReference type="InterPro" id="IPR036291">
    <property type="entry name" value="NAD(P)-bd_dom_sf"/>
</dbReference>
<dbReference type="Gene3D" id="3.40.50.720">
    <property type="entry name" value="NAD(P)-binding Rossmann-like Domain"/>
    <property type="match status" value="1"/>
</dbReference>
<keyword evidence="3" id="KW-1185">Reference proteome</keyword>
<reference evidence="2 4" key="1">
    <citation type="submission" date="2020-01" db="EMBL/GenBank/DDBJ databases">
        <authorList>
            <consortium name="DOE Joint Genome Institute"/>
            <person name="Haridas S."/>
            <person name="Albert R."/>
            <person name="Binder M."/>
            <person name="Bloem J."/>
            <person name="Labutti K."/>
            <person name="Salamov A."/>
            <person name="Andreopoulos B."/>
            <person name="Baker S.E."/>
            <person name="Barry K."/>
            <person name="Bills G."/>
            <person name="Bluhm B.H."/>
            <person name="Cannon C."/>
            <person name="Castanera R."/>
            <person name="Culley D.E."/>
            <person name="Daum C."/>
            <person name="Ezra D."/>
            <person name="Gonzalez J.B."/>
            <person name="Henrissat B."/>
            <person name="Kuo A."/>
            <person name="Liang C."/>
            <person name="Lipzen A."/>
            <person name="Lutzoni F."/>
            <person name="Magnuson J."/>
            <person name="Mondo S."/>
            <person name="Nolan M."/>
            <person name="Ohm R."/>
            <person name="Pangilinan J."/>
            <person name="Park H.-J."/>
            <person name="Ramirez L."/>
            <person name="Alfaro M."/>
            <person name="Sun H."/>
            <person name="Tritt A."/>
            <person name="Yoshinaga Y."/>
            <person name="Zwiers L.-H."/>
            <person name="Turgeon B.G."/>
            <person name="Goodwin S.B."/>
            <person name="Spatafora J.W."/>
            <person name="Crous P.W."/>
            <person name="Grigoriev I.V."/>
        </authorList>
    </citation>
    <scope>NUCLEOTIDE SEQUENCE</scope>
    <source>
        <strain evidence="2 4">CBS 781.70</strain>
    </source>
</reference>
<evidence type="ECO:0000313" key="3">
    <source>
        <dbReference type="Proteomes" id="UP000504638"/>
    </source>
</evidence>
<proteinExistence type="predicted"/>
<dbReference type="InterPro" id="IPR052228">
    <property type="entry name" value="Sec_Metab_Biosynth_Oxidored"/>
</dbReference>
<keyword evidence="1" id="KW-0560">Oxidoreductase</keyword>
<protein>
    <recommendedName>
        <fullName evidence="5">NAD(P)-binding protein</fullName>
    </recommendedName>
</protein>
<dbReference type="SUPFAM" id="SSF51735">
    <property type="entry name" value="NAD(P)-binding Rossmann-fold domains"/>
    <property type="match status" value="1"/>
</dbReference>
<sequence length="348" mass="37616">MVSLSVVESSNALVNTLHQNPVLVVFGGTSGIGRATLLEFAARTTDLSPRIHLVGRSASAADEIRSEISKSNPSATLSFYAADCGLMREVDRVCNEILEAEKEHGINVAYLAAGTLELDRKPNEEGLPVHLALQLFGRVRAAKKLLPALGSAAKRGELARLVFIAAGTKEGPIDEMDMSLLRTPISKIRGHLASMLTLVFAKLAREEEAKGVSFVHVFPGMVNTNILRNKRNLTEVAIHYVGSAAMKLASWMGKTLSIKETGERHVWLGTSAKFPPSNAVGFQGVQEDKKTEPATGVDGKAGSGAYMIDWDGSEANEGTKTLIANYIVDGMMDKVWEYFTEEFTRIGL</sequence>
<evidence type="ECO:0008006" key="5">
    <source>
        <dbReference type="Google" id="ProtNLM"/>
    </source>
</evidence>